<dbReference type="SUPFAM" id="SSF53167">
    <property type="entry name" value="Purine and uridine phosphorylases"/>
    <property type="match status" value="1"/>
</dbReference>
<reference evidence="3" key="1">
    <citation type="journal article" date="2015" name="Genome Announc.">
        <title>Genome sequence of the AIDS-associated pathogen Penicillium marneffei (ATCC18224) and its near taxonomic relative Talaromyces stipitatus (ATCC10500).</title>
        <authorList>
            <person name="Nierman W.C."/>
            <person name="Fedorova-Abrams N.D."/>
            <person name="Andrianopoulos A."/>
        </authorList>
    </citation>
    <scope>NUCLEOTIDE SEQUENCE [LARGE SCALE GENOMIC DNA]</scope>
    <source>
        <strain evidence="3">ATCC 10500 / CBS 375.48 / QM 6759 / NRRL 1006</strain>
    </source>
</reference>
<dbReference type="eggNOG" id="KOG1840">
    <property type="taxonomic scope" value="Eukaryota"/>
</dbReference>
<dbReference type="PANTHER" id="PTHR46082:SF11">
    <property type="entry name" value="AAA+ ATPASE DOMAIN-CONTAINING PROTEIN-RELATED"/>
    <property type="match status" value="1"/>
</dbReference>
<dbReference type="Gene3D" id="3.40.50.1580">
    <property type="entry name" value="Nucleoside phosphorylase domain"/>
    <property type="match status" value="1"/>
</dbReference>
<evidence type="ECO:0000313" key="2">
    <source>
        <dbReference type="EMBL" id="EED23525.1"/>
    </source>
</evidence>
<dbReference type="AlphaFoldDB" id="B8LT17"/>
<accession>B8LT17</accession>
<dbReference type="OrthoDB" id="1577640at2759"/>
<dbReference type="Proteomes" id="UP000001745">
    <property type="component" value="Unassembled WGS sequence"/>
</dbReference>
<dbReference type="GO" id="GO:0003824">
    <property type="term" value="F:catalytic activity"/>
    <property type="evidence" value="ECO:0007669"/>
    <property type="project" value="InterPro"/>
</dbReference>
<dbReference type="STRING" id="441959.B8LT17"/>
<dbReference type="VEuPathDB" id="FungiDB:TSTA_069450"/>
<dbReference type="PANTHER" id="PTHR46082">
    <property type="entry name" value="ATP/GTP-BINDING PROTEIN-RELATED"/>
    <property type="match status" value="1"/>
</dbReference>
<dbReference type="EMBL" id="EQ962652">
    <property type="protein sequence ID" value="EED23525.1"/>
    <property type="molecule type" value="Genomic_DNA"/>
</dbReference>
<dbReference type="GeneID" id="8107324"/>
<evidence type="ECO:0000259" key="1">
    <source>
        <dbReference type="Pfam" id="PF01048"/>
    </source>
</evidence>
<dbReference type="InParanoid" id="B8LT17"/>
<dbReference type="InterPro" id="IPR053137">
    <property type="entry name" value="NLR-like"/>
</dbReference>
<proteinExistence type="predicted"/>
<dbReference type="InterPro" id="IPR000845">
    <property type="entry name" value="Nucleoside_phosphorylase_d"/>
</dbReference>
<dbReference type="RefSeq" id="XP_002340912.1">
    <property type="nucleotide sequence ID" value="XM_002340871.1"/>
</dbReference>
<dbReference type="PhylomeDB" id="B8LT17"/>
<sequence length="355" mass="39144">MSPRPPLSHDDYTVACICPMSVEQAPVEALLDEIHPDLPTSRDKNNYTLGRIHRHNTVIAVLSDPGNSTVASVATQLLNDFRSIRFSLLIGIGGGVPDLDHDADIRLGDVVVSKPSGTFGGVVQFLRGKLLPEDRFERTGALQRPPDVLLASVARLETLHRRLDSEIPRYLEEMIQKYPKMRQGGYVHQGVENDKLFRAEFQHVAGNDCKSCNPDEAIEREPRLDLNTVIHYGTIGSSDAVIKDGQVRDKLRDDLKIQCVETEAAGLMASLPCLIIRGICDYADSHKNNRWQPYAAATAAAYAKELLSLVTTLDIPQCIQTTLHLGAVHNFLNEYVSGDVVGGDKFQDLAVRSIT</sequence>
<evidence type="ECO:0000313" key="3">
    <source>
        <dbReference type="Proteomes" id="UP000001745"/>
    </source>
</evidence>
<gene>
    <name evidence="2" type="ORF">TSTA_069450</name>
</gene>
<feature type="domain" description="Nucleoside phosphorylase" evidence="1">
    <location>
        <begin position="13"/>
        <end position="306"/>
    </location>
</feature>
<organism evidence="2 3">
    <name type="scientific">Talaromyces stipitatus (strain ATCC 10500 / CBS 375.48 / QM 6759 / NRRL 1006)</name>
    <name type="common">Penicillium stipitatum</name>
    <dbReference type="NCBI Taxonomy" id="441959"/>
    <lineage>
        <taxon>Eukaryota</taxon>
        <taxon>Fungi</taxon>
        <taxon>Dikarya</taxon>
        <taxon>Ascomycota</taxon>
        <taxon>Pezizomycotina</taxon>
        <taxon>Eurotiomycetes</taxon>
        <taxon>Eurotiomycetidae</taxon>
        <taxon>Eurotiales</taxon>
        <taxon>Trichocomaceae</taxon>
        <taxon>Talaromyces</taxon>
        <taxon>Talaromyces sect. Talaromyces</taxon>
    </lineage>
</organism>
<dbReference type="InterPro" id="IPR035994">
    <property type="entry name" value="Nucleoside_phosphorylase_sf"/>
</dbReference>
<keyword evidence="3" id="KW-1185">Reference proteome</keyword>
<dbReference type="Pfam" id="PF01048">
    <property type="entry name" value="PNP_UDP_1"/>
    <property type="match status" value="1"/>
</dbReference>
<protein>
    <recommendedName>
        <fullName evidence="1">Nucleoside phosphorylase domain-containing protein</fullName>
    </recommendedName>
</protein>
<dbReference type="HOGENOM" id="CLU_000288_34_22_1"/>
<name>B8LT17_TALSN</name>
<dbReference type="GO" id="GO:0009116">
    <property type="term" value="P:nucleoside metabolic process"/>
    <property type="evidence" value="ECO:0007669"/>
    <property type="project" value="InterPro"/>
</dbReference>
<dbReference type="OMA" id="TIACICP"/>